<evidence type="ECO:0000256" key="1">
    <source>
        <dbReference type="SAM" id="MobiDB-lite"/>
    </source>
</evidence>
<dbReference type="Proteomes" id="UP000663850">
    <property type="component" value="Unassembled WGS sequence"/>
</dbReference>
<protein>
    <submittedName>
        <fullName evidence="2">Uncharacterized protein</fullName>
    </submittedName>
</protein>
<dbReference type="AlphaFoldDB" id="A0A8H3AQR0"/>
<name>A0A8H3AQR0_9AGAM</name>
<sequence length="307" mass="34458">MSHDLPPPYYASVATLEAEQRDIASLIRQLSQDIVKADQNFNDVRTLLQGKFGAEVAPPSLKDNWRGHRQVFINMIWDARRAATSVESRNQNFLEVILPLIGDAGKSKESKISLLEKFCAKPLPEFLTSTESTDKVRGIDSAIPDLLKVYEENADKLIDSSNTEIVRLEAERDKQKEREEAAKEKEKDKKSSSSWFSSRPTSHPGTAFYSTSEVTNRVSKIEAINKQRNELKSTLADIRFALNTIPDQVGQSFLTVWTHLTNDATHLKNRLGGSTSDPMPDLPAVTRVYREINSALKYYATNVSKTG</sequence>
<reference evidence="2" key="1">
    <citation type="submission" date="2021-01" db="EMBL/GenBank/DDBJ databases">
        <authorList>
            <person name="Kaushik A."/>
        </authorList>
    </citation>
    <scope>NUCLEOTIDE SEQUENCE</scope>
    <source>
        <strain evidence="2">Type strain: AG8-Rh-89/</strain>
    </source>
</reference>
<organism evidence="2 3">
    <name type="scientific">Rhizoctonia solani</name>
    <dbReference type="NCBI Taxonomy" id="456999"/>
    <lineage>
        <taxon>Eukaryota</taxon>
        <taxon>Fungi</taxon>
        <taxon>Dikarya</taxon>
        <taxon>Basidiomycota</taxon>
        <taxon>Agaricomycotina</taxon>
        <taxon>Agaricomycetes</taxon>
        <taxon>Cantharellales</taxon>
        <taxon>Ceratobasidiaceae</taxon>
        <taxon>Rhizoctonia</taxon>
    </lineage>
</organism>
<accession>A0A8H3AQR0</accession>
<gene>
    <name evidence="2" type="ORF">RDB_LOCUS19615</name>
</gene>
<evidence type="ECO:0000313" key="2">
    <source>
        <dbReference type="EMBL" id="CAE6431359.1"/>
    </source>
</evidence>
<proteinExistence type="predicted"/>
<dbReference type="EMBL" id="CAJMWZ010001094">
    <property type="protein sequence ID" value="CAE6431359.1"/>
    <property type="molecule type" value="Genomic_DNA"/>
</dbReference>
<feature type="compositionally biased region" description="Low complexity" evidence="1">
    <location>
        <begin position="192"/>
        <end position="202"/>
    </location>
</feature>
<evidence type="ECO:0000313" key="3">
    <source>
        <dbReference type="Proteomes" id="UP000663850"/>
    </source>
</evidence>
<comment type="caution">
    <text evidence="2">The sequence shown here is derived from an EMBL/GenBank/DDBJ whole genome shotgun (WGS) entry which is preliminary data.</text>
</comment>
<feature type="region of interest" description="Disordered" evidence="1">
    <location>
        <begin position="169"/>
        <end position="210"/>
    </location>
</feature>
<feature type="compositionally biased region" description="Basic and acidic residues" evidence="1">
    <location>
        <begin position="169"/>
        <end position="191"/>
    </location>
</feature>